<dbReference type="InterPro" id="IPR036691">
    <property type="entry name" value="Endo/exonu/phosph_ase_sf"/>
</dbReference>
<name>A0AAV0DYT2_9ASTE</name>
<feature type="transmembrane region" description="Helical" evidence="1">
    <location>
        <begin position="121"/>
        <end position="144"/>
    </location>
</feature>
<protein>
    <submittedName>
        <fullName evidence="2">Uncharacterized protein</fullName>
    </submittedName>
</protein>
<evidence type="ECO:0000256" key="1">
    <source>
        <dbReference type="SAM" id="Phobius"/>
    </source>
</evidence>
<keyword evidence="1" id="KW-1133">Transmembrane helix</keyword>
<reference evidence="2" key="1">
    <citation type="submission" date="2022-07" db="EMBL/GenBank/DDBJ databases">
        <authorList>
            <person name="Macas J."/>
            <person name="Novak P."/>
            <person name="Neumann P."/>
        </authorList>
    </citation>
    <scope>NUCLEOTIDE SEQUENCE</scope>
</reference>
<sequence>MAPLSFTSVKSYFLPLEPLSLEDRCSTKRKVYMFNFPHSYAHSPNRSWIFWTNDNTVSIIHEGPQSLSMIITNIGNPIPFLVSIVHGSSDRIQRRQLWDELRLLISSNSSSPWIVAGDFKMLLLTSMSIGVTLTLTLSGLSVTLRFQ</sequence>
<dbReference type="AlphaFoldDB" id="A0AAV0DYT2"/>
<dbReference type="SUPFAM" id="SSF56219">
    <property type="entry name" value="DNase I-like"/>
    <property type="match status" value="1"/>
</dbReference>
<dbReference type="EMBL" id="CAMAPF010000204">
    <property type="protein sequence ID" value="CAH9113137.1"/>
    <property type="molecule type" value="Genomic_DNA"/>
</dbReference>
<gene>
    <name evidence="2" type="ORF">CEPIT_LOCUS20176</name>
</gene>
<proteinExistence type="predicted"/>
<keyword evidence="1" id="KW-0812">Transmembrane</keyword>
<organism evidence="2 3">
    <name type="scientific">Cuscuta epithymum</name>
    <dbReference type="NCBI Taxonomy" id="186058"/>
    <lineage>
        <taxon>Eukaryota</taxon>
        <taxon>Viridiplantae</taxon>
        <taxon>Streptophyta</taxon>
        <taxon>Embryophyta</taxon>
        <taxon>Tracheophyta</taxon>
        <taxon>Spermatophyta</taxon>
        <taxon>Magnoliopsida</taxon>
        <taxon>eudicotyledons</taxon>
        <taxon>Gunneridae</taxon>
        <taxon>Pentapetalae</taxon>
        <taxon>asterids</taxon>
        <taxon>lamiids</taxon>
        <taxon>Solanales</taxon>
        <taxon>Convolvulaceae</taxon>
        <taxon>Cuscuteae</taxon>
        <taxon>Cuscuta</taxon>
        <taxon>Cuscuta subgen. Cuscuta</taxon>
    </lineage>
</organism>
<evidence type="ECO:0000313" key="2">
    <source>
        <dbReference type="EMBL" id="CAH9113137.1"/>
    </source>
</evidence>
<keyword evidence="1" id="KW-0472">Membrane</keyword>
<dbReference type="Proteomes" id="UP001152523">
    <property type="component" value="Unassembled WGS sequence"/>
</dbReference>
<evidence type="ECO:0000313" key="3">
    <source>
        <dbReference type="Proteomes" id="UP001152523"/>
    </source>
</evidence>
<comment type="caution">
    <text evidence="2">The sequence shown here is derived from an EMBL/GenBank/DDBJ whole genome shotgun (WGS) entry which is preliminary data.</text>
</comment>
<keyword evidence="3" id="KW-1185">Reference proteome</keyword>
<accession>A0AAV0DYT2</accession>